<evidence type="ECO:0000313" key="2">
    <source>
        <dbReference type="EMBL" id="MCB5225730.1"/>
    </source>
</evidence>
<keyword evidence="1" id="KW-0812">Transmembrane</keyword>
<dbReference type="Proteomes" id="UP000633814">
    <property type="component" value="Unassembled WGS sequence"/>
</dbReference>
<keyword evidence="1" id="KW-0472">Membrane</keyword>
<evidence type="ECO:0000313" key="3">
    <source>
        <dbReference type="Proteomes" id="UP000633814"/>
    </source>
</evidence>
<protein>
    <recommendedName>
        <fullName evidence="4">DUF2798 domain-containing protein</fullName>
    </recommendedName>
</protein>
<comment type="caution">
    <text evidence="2">The sequence shown here is derived from an EMBL/GenBank/DDBJ whole genome shotgun (WGS) entry which is preliminary data.</text>
</comment>
<keyword evidence="1" id="KW-1133">Transmembrane helix</keyword>
<feature type="transmembrane region" description="Helical" evidence="1">
    <location>
        <begin position="41"/>
        <end position="61"/>
    </location>
</feature>
<gene>
    <name evidence="2" type="ORF">JAO78_002760</name>
</gene>
<name>A0ABS8C096_9ALTE</name>
<proteinExistence type="predicted"/>
<organism evidence="2 3">
    <name type="scientific">Alishewanella maricola</name>
    <dbReference type="NCBI Taxonomy" id="2795740"/>
    <lineage>
        <taxon>Bacteria</taxon>
        <taxon>Pseudomonadati</taxon>
        <taxon>Pseudomonadota</taxon>
        <taxon>Gammaproteobacteria</taxon>
        <taxon>Alteromonadales</taxon>
        <taxon>Alteromonadaceae</taxon>
        <taxon>Alishewanella</taxon>
    </lineage>
</organism>
<feature type="transmembrane region" description="Helical" evidence="1">
    <location>
        <begin position="12"/>
        <end position="35"/>
    </location>
</feature>
<evidence type="ECO:0000256" key="1">
    <source>
        <dbReference type="SAM" id="Phobius"/>
    </source>
</evidence>
<keyword evidence="3" id="KW-1185">Reference proteome</keyword>
<reference evidence="2 3" key="1">
    <citation type="submission" date="2021-10" db="EMBL/GenBank/DDBJ databases">
        <title>Alishewanella koreense sp. nov. isolated from seawater of southwestern coast in South Korea and the proposal for the reclassification of Rheinheimera perlucida and Rheinheimera tuosuensis as Arsukibacterium perlucida and Arsukibacterium tuosuensis.</title>
        <authorList>
            <person name="Kim K.H."/>
            <person name="Ruan W."/>
            <person name="Kim K.R."/>
            <person name="Baek J.H."/>
            <person name="Jeon C.O."/>
        </authorList>
    </citation>
    <scope>NUCLEOTIDE SEQUENCE [LARGE SCALE GENOMIC DNA]</scope>
    <source>
        <strain evidence="2 3">16-MA</strain>
    </source>
</reference>
<accession>A0ABS8C096</accession>
<sequence length="67" mass="7807">MRLCFPKRWLNRTFCYVGIFGLVFQGTAAIHAWWNQIPIDYFWPLLLAPVLCLASGLMPLLQLQKEP</sequence>
<dbReference type="EMBL" id="JAEINI020000001">
    <property type="protein sequence ID" value="MCB5225730.1"/>
    <property type="molecule type" value="Genomic_DNA"/>
</dbReference>
<evidence type="ECO:0008006" key="4">
    <source>
        <dbReference type="Google" id="ProtNLM"/>
    </source>
</evidence>